<evidence type="ECO:0000313" key="2">
    <source>
        <dbReference type="Proteomes" id="UP000696573"/>
    </source>
</evidence>
<reference evidence="1" key="1">
    <citation type="submission" date="2021-10" db="EMBL/GenBank/DDBJ databases">
        <authorList>
            <person name="Piombo E."/>
        </authorList>
    </citation>
    <scope>NUCLEOTIDE SEQUENCE</scope>
</reference>
<dbReference type="AlphaFoldDB" id="A0A9N9V6T8"/>
<evidence type="ECO:0000313" key="1">
    <source>
        <dbReference type="EMBL" id="CAH0017127.1"/>
    </source>
</evidence>
<dbReference type="Proteomes" id="UP000696573">
    <property type="component" value="Unassembled WGS sequence"/>
</dbReference>
<comment type="caution">
    <text evidence="1">The sequence shown here is derived from an EMBL/GenBank/DDBJ whole genome shotgun (WGS) entry which is preliminary data.</text>
</comment>
<keyword evidence="2" id="KW-1185">Reference proteome</keyword>
<accession>A0A9N9V6T8</accession>
<gene>
    <name evidence="1" type="ORF">CRHIZ90672A_00014904</name>
</gene>
<organism evidence="1 2">
    <name type="scientific">Clonostachys rhizophaga</name>
    <dbReference type="NCBI Taxonomy" id="160324"/>
    <lineage>
        <taxon>Eukaryota</taxon>
        <taxon>Fungi</taxon>
        <taxon>Dikarya</taxon>
        <taxon>Ascomycota</taxon>
        <taxon>Pezizomycotina</taxon>
        <taxon>Sordariomycetes</taxon>
        <taxon>Hypocreomycetidae</taxon>
        <taxon>Hypocreales</taxon>
        <taxon>Bionectriaceae</taxon>
        <taxon>Clonostachys</taxon>
    </lineage>
</organism>
<sequence>MEKPIIMLAQIEIKASPTAVRSVVTLNRPNEINFSLSIGDHLRVNIYGVTFRPYILEASLPGLCRKRHFHFSPSKVNPGTTTFVQEEHFTGAMTHIFGAWTKKNPQIVFWHIFNLALEREVETSTTQLAELRDTSKDSQTFYTSTFSSELDDTSV</sequence>
<name>A0A9N9V6T8_9HYPO</name>
<dbReference type="OrthoDB" id="509124at2759"/>
<dbReference type="EMBL" id="CABFNQ020000492">
    <property type="protein sequence ID" value="CAH0017127.1"/>
    <property type="molecule type" value="Genomic_DNA"/>
</dbReference>
<protein>
    <submittedName>
        <fullName evidence="1">Uncharacterized protein</fullName>
    </submittedName>
</protein>
<proteinExistence type="predicted"/>